<evidence type="ECO:0000313" key="3">
    <source>
        <dbReference type="Proteomes" id="UP001597032"/>
    </source>
</evidence>
<dbReference type="Gene3D" id="3.40.50.12140">
    <property type="entry name" value="Domain of unknown function DUF4159"/>
    <property type="match status" value="1"/>
</dbReference>
<organism evidence="2 3">
    <name type="scientific">Lutibacter aestuarii</name>
    <dbReference type="NCBI Taxonomy" id="861111"/>
    <lineage>
        <taxon>Bacteria</taxon>
        <taxon>Pseudomonadati</taxon>
        <taxon>Bacteroidota</taxon>
        <taxon>Flavobacteriia</taxon>
        <taxon>Flavobacteriales</taxon>
        <taxon>Flavobacteriaceae</taxon>
        <taxon>Lutibacter</taxon>
    </lineage>
</organism>
<protein>
    <submittedName>
        <fullName evidence="2">DUF4159 domain-containing protein</fullName>
    </submittedName>
</protein>
<dbReference type="Pfam" id="PF13709">
    <property type="entry name" value="DUF4159"/>
    <property type="match status" value="1"/>
</dbReference>
<evidence type="ECO:0000259" key="1">
    <source>
        <dbReference type="Pfam" id="PF13709"/>
    </source>
</evidence>
<reference evidence="3" key="1">
    <citation type="journal article" date="2019" name="Int. J. Syst. Evol. Microbiol.">
        <title>The Global Catalogue of Microorganisms (GCM) 10K type strain sequencing project: providing services to taxonomists for standard genome sequencing and annotation.</title>
        <authorList>
            <consortium name="The Broad Institute Genomics Platform"/>
            <consortium name="The Broad Institute Genome Sequencing Center for Infectious Disease"/>
            <person name="Wu L."/>
            <person name="Ma J."/>
        </authorList>
    </citation>
    <scope>NUCLEOTIDE SEQUENCE [LARGE SCALE GENOMIC DNA]</scope>
    <source>
        <strain evidence="3">CCUG 60022</strain>
    </source>
</reference>
<dbReference type="Proteomes" id="UP001597032">
    <property type="component" value="Unassembled WGS sequence"/>
</dbReference>
<keyword evidence="3" id="KW-1185">Reference proteome</keyword>
<dbReference type="RefSeq" id="WP_298263967.1">
    <property type="nucleotide sequence ID" value="NZ_JBHTIC010000020.1"/>
</dbReference>
<name>A0ABW2Z8G3_9FLAO</name>
<comment type="caution">
    <text evidence="2">The sequence shown here is derived from an EMBL/GenBank/DDBJ whole genome shotgun (WGS) entry which is preliminary data.</text>
</comment>
<evidence type="ECO:0000313" key="2">
    <source>
        <dbReference type="EMBL" id="MFD0763096.1"/>
    </source>
</evidence>
<dbReference type="EMBL" id="JBHTIC010000020">
    <property type="protein sequence ID" value="MFD0763096.1"/>
    <property type="molecule type" value="Genomic_DNA"/>
</dbReference>
<feature type="domain" description="DUF4159" evidence="1">
    <location>
        <begin position="37"/>
        <end position="228"/>
    </location>
</feature>
<sequence>MILLSNKPYKKQFLIRKIWICSLILFLLNITIIQAQQIAILKYNGGGDWYANPTALPNLVEFCNENIHTTIKKNIETVEINSLDLFNYPIIFMTGHGNVIFSEVDAKNLRNYLIAGGFLHISDNYGLDKFIRTEIKKIFPTLEFQEIPYNHPIFHQTFNFENGVPKIHEHDNKPPQGFGLFYEGRLVCFYDYEADLSDGWEDEEIHNDSFEIREKALKMGANIVEYAFKN</sequence>
<proteinExistence type="predicted"/>
<gene>
    <name evidence="2" type="ORF">ACFQZW_13485</name>
</gene>
<dbReference type="InterPro" id="IPR025297">
    <property type="entry name" value="DUF4159"/>
</dbReference>
<accession>A0ABW2Z8G3</accession>